<accession>A0A645AX80</accession>
<gene>
    <name evidence="2" type="ORF">SDC9_100917</name>
</gene>
<evidence type="ECO:0000256" key="1">
    <source>
        <dbReference type="SAM" id="MobiDB-lite"/>
    </source>
</evidence>
<dbReference type="InterPro" id="IPR038763">
    <property type="entry name" value="DHH_sf"/>
</dbReference>
<comment type="caution">
    <text evidence="2">The sequence shown here is derived from an EMBL/GenBank/DDBJ whole genome shotgun (WGS) entry which is preliminary data.</text>
</comment>
<protein>
    <submittedName>
        <fullName evidence="2">Uncharacterized protein</fullName>
    </submittedName>
</protein>
<dbReference type="SUPFAM" id="SSF64182">
    <property type="entry name" value="DHH phosphoesterases"/>
    <property type="match status" value="1"/>
</dbReference>
<evidence type="ECO:0000313" key="2">
    <source>
        <dbReference type="EMBL" id="MPM54144.1"/>
    </source>
</evidence>
<dbReference type="Gene3D" id="3.90.1640.10">
    <property type="entry name" value="inorganic pyrophosphatase (n-terminal core)"/>
    <property type="match status" value="1"/>
</dbReference>
<dbReference type="EMBL" id="VSSQ01014669">
    <property type="protein sequence ID" value="MPM54144.1"/>
    <property type="molecule type" value="Genomic_DNA"/>
</dbReference>
<feature type="region of interest" description="Disordered" evidence="1">
    <location>
        <begin position="238"/>
        <end position="261"/>
    </location>
</feature>
<name>A0A645AX80_9ZZZZ</name>
<organism evidence="2">
    <name type="scientific">bioreactor metagenome</name>
    <dbReference type="NCBI Taxonomy" id="1076179"/>
    <lineage>
        <taxon>unclassified sequences</taxon>
        <taxon>metagenomes</taxon>
        <taxon>ecological metagenomes</taxon>
    </lineage>
</organism>
<reference evidence="2" key="1">
    <citation type="submission" date="2019-08" db="EMBL/GenBank/DDBJ databases">
        <authorList>
            <person name="Kucharzyk K."/>
            <person name="Murdoch R.W."/>
            <person name="Higgins S."/>
            <person name="Loffler F."/>
        </authorList>
    </citation>
    <scope>NUCLEOTIDE SEQUENCE</scope>
</reference>
<dbReference type="AlphaFoldDB" id="A0A645AX80"/>
<sequence length="261" mass="28411">MKNYKVQNIKSLLATAKTASVVIPHLSIDSIAAGLALTLALKKANIDTTAFCPQKTDANYSKLSGLEALVDTYNQHDLVISLDYPSEQIEKVSYNNDDGRLNLVVQTKNNAPKIEQNQIKINNQSSIADINFILGDESLLGDNAKMVENGNWIFISSTISQKSWAKESVIDQDAPYCEMFSFLINDLGLKLDVDSAKNLLIGLRVATQSFSINVSPETFEAGAICLKTTQQVAENNQSINPNLNGSVSQNIQPSTDSIPTA</sequence>
<proteinExistence type="predicted"/>